<evidence type="ECO:0000256" key="5">
    <source>
        <dbReference type="ARBA" id="ARBA00022692"/>
    </source>
</evidence>
<keyword evidence="3" id="KW-0813">Transport</keyword>
<keyword evidence="4" id="KW-1134">Transmembrane beta strand</keyword>
<accession>A0ABZ1UFV1</accession>
<dbReference type="InterPro" id="IPR034746">
    <property type="entry name" value="POTRA"/>
</dbReference>
<dbReference type="Pfam" id="PF03865">
    <property type="entry name" value="ShlB"/>
    <property type="match status" value="1"/>
</dbReference>
<reference evidence="10 11" key="1">
    <citation type="journal article" date="2019" name="Int. J. Syst. Evol. Microbiol.">
        <title>The Draft Whole-Genome Sequence of the Antibiotic Producer Empedobacter haloabium ATCC 31962 Provides Indications for Its Taxonomic Reclassification.</title>
        <authorList>
            <person name="Miess H."/>
            <person name="Arlt P."/>
            <person name="Apel A.K."/>
            <person name="Weber T."/>
            <person name="Nieselt K."/>
            <person name="Hanssen F."/>
            <person name="Czemmel S."/>
            <person name="Nahnsen S."/>
            <person name="Gross H."/>
        </authorList>
    </citation>
    <scope>NUCLEOTIDE SEQUENCE [LARGE SCALE GENOMIC DNA]</scope>
    <source>
        <strain evidence="10 11">ATCC 31962</strain>
    </source>
</reference>
<dbReference type="PANTHER" id="PTHR34597">
    <property type="entry name" value="SLR1661 PROTEIN"/>
    <property type="match status" value="1"/>
</dbReference>
<dbReference type="PROSITE" id="PS51779">
    <property type="entry name" value="POTRA"/>
    <property type="match status" value="1"/>
</dbReference>
<evidence type="ECO:0000256" key="4">
    <source>
        <dbReference type="ARBA" id="ARBA00022452"/>
    </source>
</evidence>
<dbReference type="InterPro" id="IPR013686">
    <property type="entry name" value="Polypept-transport_assoc_ShlB"/>
</dbReference>
<keyword evidence="11" id="KW-1185">Reference proteome</keyword>
<keyword evidence="8" id="KW-0998">Cell outer membrane</keyword>
<proteinExistence type="inferred from homology"/>
<organism evidence="10 11">
    <name type="scientific">[Empedobacter] haloabium</name>
    <dbReference type="NCBI Taxonomy" id="592317"/>
    <lineage>
        <taxon>Bacteria</taxon>
        <taxon>Pseudomonadati</taxon>
        <taxon>Pseudomonadota</taxon>
        <taxon>Betaproteobacteria</taxon>
        <taxon>Burkholderiales</taxon>
        <taxon>Oxalobacteraceae</taxon>
        <taxon>Telluria group</taxon>
        <taxon>Telluria group incertae sedis</taxon>
    </lineage>
</organism>
<dbReference type="EMBL" id="CP136508">
    <property type="protein sequence ID" value="WUR11070.1"/>
    <property type="molecule type" value="Genomic_DNA"/>
</dbReference>
<comment type="subcellular location">
    <subcellularLocation>
        <location evidence="1">Cell outer membrane</location>
    </subcellularLocation>
</comment>
<evidence type="ECO:0000256" key="7">
    <source>
        <dbReference type="ARBA" id="ARBA00023136"/>
    </source>
</evidence>
<dbReference type="PANTHER" id="PTHR34597:SF6">
    <property type="entry name" value="BLR6126 PROTEIN"/>
    <property type="match status" value="1"/>
</dbReference>
<feature type="domain" description="POTRA" evidence="9">
    <location>
        <begin position="61"/>
        <end position="136"/>
    </location>
</feature>
<evidence type="ECO:0000256" key="3">
    <source>
        <dbReference type="ARBA" id="ARBA00022448"/>
    </source>
</evidence>
<evidence type="ECO:0000313" key="10">
    <source>
        <dbReference type="EMBL" id="WUR11070.1"/>
    </source>
</evidence>
<keyword evidence="5" id="KW-0812">Transmembrane</keyword>
<dbReference type="Pfam" id="PF08479">
    <property type="entry name" value="POTRA_2"/>
    <property type="match status" value="1"/>
</dbReference>
<evidence type="ECO:0000256" key="6">
    <source>
        <dbReference type="ARBA" id="ARBA00022927"/>
    </source>
</evidence>
<comment type="similarity">
    <text evidence="2">Belongs to the TPS (TC 1.B.20) family.</text>
</comment>
<evidence type="ECO:0000256" key="1">
    <source>
        <dbReference type="ARBA" id="ARBA00004442"/>
    </source>
</evidence>
<sequence length="560" mass="58398">MMVIRLRSLLLPLAHACHVGLLPARIPRAAPLGRQAGCCCVLALQMGAAGAQEPAPQPAAVVVTSVEVQGNTLLPPPTLQALTAGLAGGSRTLAELNAVAARVQDAYRDAGYGGVVAYVPEQAAPGGHVVIRVVEGKLAQVRITGNRYFDAANVRAGLPSLVEGATPRVADVDRDIQLSNDNPAKNVKVTLTAGARPGDIDADVSVTETNPLQYLVGYNNTGNHSTGRHRVSVGLQHANLFGRDHVGTLQYQTSPEDPGRVKIFSAGYRVPLYPYAASLDAFVAHSSVSNGTTITPAGPLSFTGRGTVAGLRANRNLDRIGEYDHHVTLGLDWRKYDDDCAIGDFGPAACGSAAVDVATIPLVLAYTGQKQGPQLAYGLSAALSVNAGGSARATFEAARPGATRNYAIARGAGFVDRAFAAGFSVNARADLQYSPHALISGERFGLGGAASVRGYAERELSGDAGLLVRLEIAPNPVELAGGWRVRPYLFVDHGRIVNHHDLPCRGTDRTACQLTGAGIGARVGLGRKVNASIDLGRALERGINTAPGDVRGHVALNLIF</sequence>
<evidence type="ECO:0000259" key="9">
    <source>
        <dbReference type="PROSITE" id="PS51779"/>
    </source>
</evidence>
<keyword evidence="7" id="KW-0472">Membrane</keyword>
<dbReference type="InterPro" id="IPR051544">
    <property type="entry name" value="TPS_OM_transporter"/>
</dbReference>
<gene>
    <name evidence="10" type="ORF">E7V67_015220</name>
</gene>
<dbReference type="InterPro" id="IPR005565">
    <property type="entry name" value="Hemolysn_activator_HlyB_C"/>
</dbReference>
<name>A0ABZ1UFV1_9BURK</name>
<dbReference type="Gene3D" id="3.10.20.310">
    <property type="entry name" value="membrane protein fhac"/>
    <property type="match status" value="1"/>
</dbReference>
<dbReference type="Gene3D" id="2.40.160.50">
    <property type="entry name" value="membrane protein fhac: a member of the omp85/tpsb transporter family"/>
    <property type="match status" value="1"/>
</dbReference>
<evidence type="ECO:0000313" key="11">
    <source>
        <dbReference type="Proteomes" id="UP000321323"/>
    </source>
</evidence>
<keyword evidence="6" id="KW-0653">Protein transport</keyword>
<protein>
    <submittedName>
        <fullName evidence="10">ShlB/FhaC/HecB family hemolysin secretion/activation protein</fullName>
    </submittedName>
</protein>
<evidence type="ECO:0000256" key="2">
    <source>
        <dbReference type="ARBA" id="ARBA00009055"/>
    </source>
</evidence>
<dbReference type="Proteomes" id="UP000321323">
    <property type="component" value="Chromosome"/>
</dbReference>
<evidence type="ECO:0000256" key="8">
    <source>
        <dbReference type="ARBA" id="ARBA00023237"/>
    </source>
</evidence>